<dbReference type="GO" id="GO:0034058">
    <property type="term" value="P:endosomal vesicle fusion"/>
    <property type="evidence" value="ECO:0007669"/>
    <property type="project" value="TreeGrafter"/>
</dbReference>
<evidence type="ECO:0000256" key="2">
    <source>
        <dbReference type="ARBA" id="ARBA00023136"/>
    </source>
</evidence>
<comment type="subcellular location">
    <subcellularLocation>
        <location evidence="1">Endomembrane system</location>
        <topology evidence="1">Peripheral membrane protein</topology>
    </subcellularLocation>
</comment>
<dbReference type="Pfam" id="PF10366">
    <property type="entry name" value="Vps39_1"/>
    <property type="match status" value="1"/>
</dbReference>
<evidence type="ECO:0000259" key="4">
    <source>
        <dbReference type="Pfam" id="PF10366"/>
    </source>
</evidence>
<feature type="domain" description="Vacuolar sorting protein 39/Transforming growth factor beta receptor-associated" evidence="4">
    <location>
        <begin position="584"/>
        <end position="692"/>
    </location>
</feature>
<accession>A0A1G4IMP1</accession>
<keyword evidence="2" id="KW-0472">Membrane</keyword>
<sequence>MLKATLYTSITNEELTAVLPIYGAGKLLMACKSGDVVIYSHQDTEIKLVQRIHRLLNRTNQESVIHRMVYSLELNTVFAQCDHSIVLLNSTNLSQYDKIVDKRGIGKCWLMEGIGALGKTLTVLVYTVAHCSRVKLLIWRDRAFKEIEEINFNNRSEVMVSAVLHREKLLLATNYGVYYWGLRTKTLFQLNRVLSPKWPSDLHAAMEEFMLLENIAPGIIDDRISLNPSVLSKKSSFSTFFRGNRQAVNEFKQVRFVFKPHSCEKPIYVNGNAELSMEVSFKDLSLTTLHCAASRKFLENHRQFGHMQALCGDLLLIYNSDAFRIIDFRYGYNYLEQAVDVGIKEILKISENSIAVWTADNSVRIYKLTVEDQSDASFGQDFMQSVEEYEPSQPFKKIVLCKTLLSLDGTSLLCDVPDSDDSSYLLDLYALKLRDLTVLWSLRCLENCLDHHDTKNSESKETQRSRLLEELVVKKVFENFVEFLAPPELVISCCLPLELTSGFASAFHFRHDFGSDPQRRHIPGSQINRYCIPFLIEARRNLLNVHREGKTTWANSGRKIEIDCQFFQIDQQEEASADDLLTLVDTTIFKLYVEYSRSLVGPFTRVSNYCEHNFVVKELTKHQMYQELVDFYFYRGCHSDALALLRSLYDRLNDKDDLQELQTSIMTLIIHYLRKLPSEYLETILQNAAWLLKEFPSQKEEIITDIFLNYDFDRANVDQEKTYDFINGECSKMGLRYLEYVVDIHQCKNSVIYDTLIMRYLDDLHAPATMKKLLAILKTTVAYNAHNVLEMLRDKLTNDSLSADEIRQIKLMETFPMKLIGDHENALCIFLEDLSSYSLASSYCSDIYKSSPEAGKVLLWRFLDMILESTTSKPPHNLRQFFQEYGSVLDFVEFLRRIPTSLCLEGFERVLSHRLKFNAIQKNNSRLQKNLLQVDLINKAYEINEKQAAYVILSEETKCPVCNKSLKNNVEETYTISHKHGRDVVLHYGCGQSQQHRHAKNVQHPPKVHDFFDK</sequence>
<dbReference type="EMBL" id="LT598462">
    <property type="protein sequence ID" value="SCU77660.1"/>
    <property type="molecule type" value="Genomic_DNA"/>
</dbReference>
<dbReference type="GO" id="GO:0000329">
    <property type="term" value="C:fungal-type vacuole membrane"/>
    <property type="evidence" value="ECO:0007669"/>
    <property type="project" value="TreeGrafter"/>
</dbReference>
<dbReference type="PANTHER" id="PTHR12894">
    <property type="entry name" value="CNH DOMAIN CONTAINING"/>
    <property type="match status" value="1"/>
</dbReference>
<dbReference type="OrthoDB" id="5325112at2759"/>
<evidence type="ECO:0000313" key="6">
    <source>
        <dbReference type="Proteomes" id="UP000191024"/>
    </source>
</evidence>
<dbReference type="PANTHER" id="PTHR12894:SF49">
    <property type="entry name" value="VAM6_VPS39-LIKE PROTEIN"/>
    <property type="match status" value="1"/>
</dbReference>
<keyword evidence="6" id="KW-1185">Reference proteome</keyword>
<dbReference type="GO" id="GO:0006914">
    <property type="term" value="P:autophagy"/>
    <property type="evidence" value="ECO:0007669"/>
    <property type="project" value="TreeGrafter"/>
</dbReference>
<organism evidence="5 6">
    <name type="scientific">Lachancea mirantina</name>
    <dbReference type="NCBI Taxonomy" id="1230905"/>
    <lineage>
        <taxon>Eukaryota</taxon>
        <taxon>Fungi</taxon>
        <taxon>Dikarya</taxon>
        <taxon>Ascomycota</taxon>
        <taxon>Saccharomycotina</taxon>
        <taxon>Saccharomycetes</taxon>
        <taxon>Saccharomycetales</taxon>
        <taxon>Saccharomycetaceae</taxon>
        <taxon>Lachancea</taxon>
    </lineage>
</organism>
<name>A0A1G4IMP1_9SACH</name>
<evidence type="ECO:0000256" key="3">
    <source>
        <dbReference type="ARBA" id="ARBA00038201"/>
    </source>
</evidence>
<reference evidence="5 6" key="1">
    <citation type="submission" date="2016-03" db="EMBL/GenBank/DDBJ databases">
        <authorList>
            <person name="Devillers H."/>
        </authorList>
    </citation>
    <scope>NUCLEOTIDE SEQUENCE [LARGE SCALE GENOMIC DNA]</scope>
    <source>
        <strain evidence="5">CBS 11717</strain>
    </source>
</reference>
<dbReference type="GO" id="GO:0012505">
    <property type="term" value="C:endomembrane system"/>
    <property type="evidence" value="ECO:0007669"/>
    <property type="project" value="UniProtKB-SubCell"/>
</dbReference>
<dbReference type="InterPro" id="IPR019452">
    <property type="entry name" value="VPS39/TGF_beta_rcpt-assoc_1"/>
</dbReference>
<gene>
    <name evidence="5" type="ORF">LAMI_0A01904G</name>
</gene>
<comment type="similarity">
    <text evidence="3">Belongs to the VAM6/VPS39 family.</text>
</comment>
<evidence type="ECO:0000256" key="1">
    <source>
        <dbReference type="ARBA" id="ARBA00004184"/>
    </source>
</evidence>
<proteinExistence type="inferred from homology"/>
<dbReference type="AlphaFoldDB" id="A0A1G4IMP1"/>
<dbReference type="InterPro" id="IPR032914">
    <property type="entry name" value="Vam6/VPS39/TRAP1"/>
</dbReference>
<protein>
    <submittedName>
        <fullName evidence="5">LAMI_0A01904g1_1</fullName>
    </submittedName>
</protein>
<dbReference type="Proteomes" id="UP000191024">
    <property type="component" value="Chromosome A"/>
</dbReference>
<dbReference type="STRING" id="1230905.A0A1G4IMP1"/>
<evidence type="ECO:0000313" key="5">
    <source>
        <dbReference type="EMBL" id="SCU77660.1"/>
    </source>
</evidence>